<dbReference type="InterPro" id="IPR036259">
    <property type="entry name" value="MFS_trans_sf"/>
</dbReference>
<evidence type="ECO:0000313" key="3">
    <source>
        <dbReference type="Proteomes" id="UP001183388"/>
    </source>
</evidence>
<proteinExistence type="predicted"/>
<sequence>MVRLSAFAQGAGYLLSVPGPLLVGALYERTGGWGTPLALMALLMGAQTAAGAVAGRDRELG</sequence>
<keyword evidence="3" id="KW-1185">Reference proteome</keyword>
<evidence type="ECO:0000313" key="2">
    <source>
        <dbReference type="EMBL" id="MDT0309517.1"/>
    </source>
</evidence>
<protein>
    <recommendedName>
        <fullName evidence="4">MFS transporter</fullName>
    </recommendedName>
</protein>
<dbReference type="Proteomes" id="UP001183388">
    <property type="component" value="Unassembled WGS sequence"/>
</dbReference>
<reference evidence="3" key="1">
    <citation type="submission" date="2023-07" db="EMBL/GenBank/DDBJ databases">
        <title>30 novel species of actinomycetes from the DSMZ collection.</title>
        <authorList>
            <person name="Nouioui I."/>
        </authorList>
    </citation>
    <scope>NUCLEOTIDE SEQUENCE [LARGE SCALE GENOMIC DNA]</scope>
    <source>
        <strain evidence="3">DSM 44917</strain>
    </source>
</reference>
<keyword evidence="1" id="KW-0812">Transmembrane</keyword>
<accession>A0ABU2LE08</accession>
<dbReference type="SUPFAM" id="SSF103473">
    <property type="entry name" value="MFS general substrate transporter"/>
    <property type="match status" value="1"/>
</dbReference>
<dbReference type="EMBL" id="JAVREN010000039">
    <property type="protein sequence ID" value="MDT0309517.1"/>
    <property type="molecule type" value="Genomic_DNA"/>
</dbReference>
<dbReference type="PANTHER" id="PTHR23523">
    <property type="match status" value="1"/>
</dbReference>
<feature type="transmembrane region" description="Helical" evidence="1">
    <location>
        <begin position="33"/>
        <end position="55"/>
    </location>
</feature>
<evidence type="ECO:0008006" key="4">
    <source>
        <dbReference type="Google" id="ProtNLM"/>
    </source>
</evidence>
<keyword evidence="1" id="KW-1133">Transmembrane helix</keyword>
<keyword evidence="1" id="KW-0472">Membrane</keyword>
<organism evidence="2 3">
    <name type="scientific">Streptomyces boetiae</name>
    <dbReference type="NCBI Taxonomy" id="3075541"/>
    <lineage>
        <taxon>Bacteria</taxon>
        <taxon>Bacillati</taxon>
        <taxon>Actinomycetota</taxon>
        <taxon>Actinomycetes</taxon>
        <taxon>Kitasatosporales</taxon>
        <taxon>Streptomycetaceae</taxon>
        <taxon>Streptomyces</taxon>
    </lineage>
</organism>
<dbReference type="InterPro" id="IPR052524">
    <property type="entry name" value="MFS_Cyanate_Porter"/>
</dbReference>
<name>A0ABU2LE08_9ACTN</name>
<dbReference type="PANTHER" id="PTHR23523:SF2">
    <property type="entry name" value="2-NITROIMIDAZOLE TRANSPORTER"/>
    <property type="match status" value="1"/>
</dbReference>
<gene>
    <name evidence="2" type="ORF">RM780_21525</name>
</gene>
<comment type="caution">
    <text evidence="2">The sequence shown here is derived from an EMBL/GenBank/DDBJ whole genome shotgun (WGS) entry which is preliminary data.</text>
</comment>
<evidence type="ECO:0000256" key="1">
    <source>
        <dbReference type="SAM" id="Phobius"/>
    </source>
</evidence>